<sequence length="431" mass="47711">MNVQHKPSASLIAGIIASSILISSPVLASALHEKITIKPGRQINAHEQSIISHSAASALRHIAQARADIHDKNLANAKNELAQVRKLVNIIKSARPTSKVIDHIWVAKKHLDYKNTVEVGEDIIPIDVGLTEIEDLVPVEQARQHLKRASKHLKEGQAKAAREELDAVQDNLIYTEVDLPLANTEQAVIMAQSLLARNKPSEADQALALAEDGVQYLSVTVAAPLSQARKSIYRAMNNYAAKKYDKTRAELAVASGWLKKAAKKADHSSEKKITHMQQLLQSLSSKLSKKDKKAEVSLEGLWHRIIALSEYEAEKIGLGHSQKQASANTIKKNLIDSKLDIAYAETAQLIDHDKNGLIYNLKLAKAALKRARNAANKTGKQDIHKIEKDINKIESVTLTGLKDADYTLARWELLGFYEKTKADQRKLIRDQ</sequence>
<proteinExistence type="predicted"/>
<gene>
    <name evidence="2" type="ORF">MNBD_GAMMA24-1738</name>
</gene>
<evidence type="ECO:0000313" key="2">
    <source>
        <dbReference type="EMBL" id="VAX12748.1"/>
    </source>
</evidence>
<feature type="coiled-coil region" evidence="1">
    <location>
        <begin position="139"/>
        <end position="171"/>
    </location>
</feature>
<name>A0A3B1BMQ9_9ZZZZ</name>
<evidence type="ECO:0000256" key="1">
    <source>
        <dbReference type="SAM" id="Coils"/>
    </source>
</evidence>
<dbReference type="AlphaFoldDB" id="A0A3B1BMQ9"/>
<dbReference type="Pfam" id="PF10938">
    <property type="entry name" value="YfdX"/>
    <property type="match status" value="1"/>
</dbReference>
<dbReference type="Gene3D" id="6.10.250.2140">
    <property type="match status" value="1"/>
</dbReference>
<feature type="coiled-coil region" evidence="1">
    <location>
        <begin position="67"/>
        <end position="94"/>
    </location>
</feature>
<organism evidence="2">
    <name type="scientific">hydrothermal vent metagenome</name>
    <dbReference type="NCBI Taxonomy" id="652676"/>
    <lineage>
        <taxon>unclassified sequences</taxon>
        <taxon>metagenomes</taxon>
        <taxon>ecological metagenomes</taxon>
    </lineage>
</organism>
<keyword evidence="1" id="KW-0175">Coiled coil</keyword>
<dbReference type="EMBL" id="UOFZ01000064">
    <property type="protein sequence ID" value="VAX12748.1"/>
    <property type="molecule type" value="Genomic_DNA"/>
</dbReference>
<evidence type="ECO:0008006" key="3">
    <source>
        <dbReference type="Google" id="ProtNLM"/>
    </source>
</evidence>
<reference evidence="2" key="1">
    <citation type="submission" date="2018-06" db="EMBL/GenBank/DDBJ databases">
        <authorList>
            <person name="Zhirakovskaya E."/>
        </authorList>
    </citation>
    <scope>NUCLEOTIDE SEQUENCE</scope>
</reference>
<dbReference type="InterPro" id="IPR021236">
    <property type="entry name" value="Uncharacterised_YfdX"/>
</dbReference>
<accession>A0A3B1BMQ9</accession>
<protein>
    <recommendedName>
        <fullName evidence="3">YfdX protein</fullName>
    </recommendedName>
</protein>